<protein>
    <submittedName>
        <fullName evidence="1">Uncharacterized protein</fullName>
    </submittedName>
</protein>
<sequence>MFAAPVVHRRTRETYFSFTNDLGRYLGVPLLRPRLYKSTFVFVMDRISSRLSAWKAKLFHFTGSSYATLIHPYSHAHLREADSMDDAPNSSNRLCSTVQLNTALVPILHI</sequence>
<proteinExistence type="predicted"/>
<comment type="caution">
    <text evidence="1">The sequence shown here is derived from an EMBL/GenBank/DDBJ whole genome shotgun (WGS) entry which is preliminary data.</text>
</comment>
<reference evidence="1 2" key="1">
    <citation type="journal article" date="2023" name="Int. J. Mol. Sci.">
        <title>De Novo Assembly and Annotation of 11 Diverse Shrub Willow (Salix) Genomes Reveals Novel Gene Organization in Sex-Linked Regions.</title>
        <authorList>
            <person name="Hyden B."/>
            <person name="Feng K."/>
            <person name="Yates T.B."/>
            <person name="Jawdy S."/>
            <person name="Cereghino C."/>
            <person name="Smart L.B."/>
            <person name="Muchero W."/>
        </authorList>
    </citation>
    <scope>NUCLEOTIDE SEQUENCE [LARGE SCALE GENOMIC DNA]</scope>
    <source>
        <tissue evidence="1">Shoot tip</tissue>
    </source>
</reference>
<dbReference type="AlphaFoldDB" id="A0AAD6KWD5"/>
<dbReference type="EMBL" id="JAPFFJ010000004">
    <property type="protein sequence ID" value="KAJ6430185.1"/>
    <property type="molecule type" value="Genomic_DNA"/>
</dbReference>
<gene>
    <name evidence="1" type="ORF">OIU84_021570</name>
</gene>
<name>A0AAD6KWD5_9ROSI</name>
<dbReference type="Proteomes" id="UP001162972">
    <property type="component" value="Chromosome 8"/>
</dbReference>
<accession>A0AAD6KWD5</accession>
<organism evidence="1 2">
    <name type="scientific">Salix udensis</name>
    <dbReference type="NCBI Taxonomy" id="889485"/>
    <lineage>
        <taxon>Eukaryota</taxon>
        <taxon>Viridiplantae</taxon>
        <taxon>Streptophyta</taxon>
        <taxon>Embryophyta</taxon>
        <taxon>Tracheophyta</taxon>
        <taxon>Spermatophyta</taxon>
        <taxon>Magnoliopsida</taxon>
        <taxon>eudicotyledons</taxon>
        <taxon>Gunneridae</taxon>
        <taxon>Pentapetalae</taxon>
        <taxon>rosids</taxon>
        <taxon>fabids</taxon>
        <taxon>Malpighiales</taxon>
        <taxon>Salicaceae</taxon>
        <taxon>Saliceae</taxon>
        <taxon>Salix</taxon>
    </lineage>
</organism>
<keyword evidence="2" id="KW-1185">Reference proteome</keyword>
<evidence type="ECO:0000313" key="2">
    <source>
        <dbReference type="Proteomes" id="UP001162972"/>
    </source>
</evidence>
<evidence type="ECO:0000313" key="1">
    <source>
        <dbReference type="EMBL" id="KAJ6430185.1"/>
    </source>
</evidence>